<sequence>MFSANENLMLREHKRRVVNYVEETIPEDVLDMGTTVMVMETKCRTPGCVPLETSIVIVFPRLSKELIPNLKESNGGSYKTKVLLPLSEVTRDDVLDALPPEFKGGRKTWESTCFAVRDLLFGRIGGLVGSGDEEGEIEDRKVLAEYMMAALDDYLKRGCVAPPLGEPFEPFNKVGTKNDAADISKVKEEKDDIDEKIQPKKEVNVIQGSMTGNGNFIIRREEEDDNEIITKSEDKI</sequence>
<gene>
    <name evidence="1" type="ORF">CTEN210_17251</name>
</gene>
<comment type="caution">
    <text evidence="1">The sequence shown here is derived from an EMBL/GenBank/DDBJ whole genome shotgun (WGS) entry which is preliminary data.</text>
</comment>
<protein>
    <submittedName>
        <fullName evidence="1">Uncharacterized protein</fullName>
    </submittedName>
</protein>
<name>A0AAD3DD50_9STRA</name>
<keyword evidence="2" id="KW-1185">Reference proteome</keyword>
<reference evidence="1 2" key="1">
    <citation type="journal article" date="2021" name="Sci. Rep.">
        <title>The genome of the diatom Chaetoceros tenuissimus carries an ancient integrated fragment of an extant virus.</title>
        <authorList>
            <person name="Hongo Y."/>
            <person name="Kimura K."/>
            <person name="Takaki Y."/>
            <person name="Yoshida Y."/>
            <person name="Baba S."/>
            <person name="Kobayashi G."/>
            <person name="Nagasaki K."/>
            <person name="Hano T."/>
            <person name="Tomaru Y."/>
        </authorList>
    </citation>
    <scope>NUCLEOTIDE SEQUENCE [LARGE SCALE GENOMIC DNA]</scope>
    <source>
        <strain evidence="1 2">NIES-3715</strain>
    </source>
</reference>
<proteinExistence type="predicted"/>
<dbReference type="Proteomes" id="UP001054902">
    <property type="component" value="Unassembled WGS sequence"/>
</dbReference>
<accession>A0AAD3DD50</accession>
<dbReference type="AlphaFoldDB" id="A0AAD3DD50"/>
<dbReference type="EMBL" id="BLLK01000069">
    <property type="protein sequence ID" value="GFH60775.1"/>
    <property type="molecule type" value="Genomic_DNA"/>
</dbReference>
<evidence type="ECO:0000313" key="2">
    <source>
        <dbReference type="Proteomes" id="UP001054902"/>
    </source>
</evidence>
<organism evidence="1 2">
    <name type="scientific">Chaetoceros tenuissimus</name>
    <dbReference type="NCBI Taxonomy" id="426638"/>
    <lineage>
        <taxon>Eukaryota</taxon>
        <taxon>Sar</taxon>
        <taxon>Stramenopiles</taxon>
        <taxon>Ochrophyta</taxon>
        <taxon>Bacillariophyta</taxon>
        <taxon>Coscinodiscophyceae</taxon>
        <taxon>Chaetocerotophycidae</taxon>
        <taxon>Chaetocerotales</taxon>
        <taxon>Chaetocerotaceae</taxon>
        <taxon>Chaetoceros</taxon>
    </lineage>
</organism>
<evidence type="ECO:0000313" key="1">
    <source>
        <dbReference type="EMBL" id="GFH60775.1"/>
    </source>
</evidence>